<dbReference type="InterPro" id="IPR027463">
    <property type="entry name" value="AcrB_DN_DC_subdom"/>
</dbReference>
<feature type="transmembrane region" description="Helical" evidence="1">
    <location>
        <begin position="930"/>
        <end position="950"/>
    </location>
</feature>
<dbReference type="Gene3D" id="3.30.70.1320">
    <property type="entry name" value="Multidrug efflux transporter AcrB pore domain like"/>
    <property type="match status" value="2"/>
</dbReference>
<dbReference type="RefSeq" id="WP_014438434.1">
    <property type="nucleotide sequence ID" value="NC_017080.1"/>
</dbReference>
<keyword evidence="1" id="KW-0472">Membrane</keyword>
<feature type="transmembrane region" description="Helical" evidence="1">
    <location>
        <begin position="1000"/>
        <end position="1021"/>
    </location>
</feature>
<evidence type="ECO:0000256" key="1">
    <source>
        <dbReference type="SAM" id="Phobius"/>
    </source>
</evidence>
<feature type="transmembrane region" description="Helical" evidence="1">
    <location>
        <begin position="409"/>
        <end position="430"/>
    </location>
</feature>
<sequence length="1078" mass="114224">MSLAAFGVRKPVPANLLMVALLIGGLFAGLTLRKQFFPETDPQSAIVRIVYPGATPEEVEETMAIKIEDAVFDLDEVDEVITNLAEGGGSVSVGFVDGTDGDAGVDAVERELAALQDLPPEAEPLTVELIEPQLPVIQMAVFGPVDDSVLKETARSIKDDLAGLPGMGEVRISGVRDYELSVDVQQSALIEQGISLATVANRVRAAMDEVPGGSVRNQTGTSNLRTEGVAETADAVAGIVIASGPDGSVVRLGEVAEVSEGFTDAGVNTRFNGQPGAYVTVYKKGRQDIVRIAEMVRAYVDARRGEPPAELSWLARKIKPHVVAAAELGRDAPQLPGGAEVARFTDLARFVEGRLDLLLRNALMGAVLVFATLALFLNPRTAFWVGVGLVTALGGTLILMAAVDLTLNLLTMFGLIVVLGLLVDDAIVVAENIQATHERGVPPLEAAVVGAGQVGWPVVATVTTSVVAFLPLRFIDGEIGDLLGALPLVVACALIMSLIESLMILPSHMGHSLESADRRAERARRDAVRGGREARPGVVARYAAARDRFIENRVVPAYLGALGGVLHWRYAAVSAAVAALLFAFGMIGSRTVPFVFLPQNDAETLQLDLRLPLGSPMSATRAVVEGIEDAAVAMPDFRSIASVVGESASIDSAVSSGFAAHLAQMFIELEPVETRARTAPQIIEQLRRDIEPHLQVADRFSIEPISGGPGGPDLTLEVRGTDPGRIAAAVAEIKGQLRRFPGVVDVSDDNDAGLPESRFRVRDADAAAAGFTRADVATELRGLTFGLEPHSYAALREDIEVRVRGDAGTRRSQADVENAWIVSPTGRAVPVTEIADVVPGSAYASIKRIDRARTVTVTGYVTTGLSPETVAAELDLSAVREAYPDLEVRFGGRQEQTAEAFASLPYGAGAAAIMIYIILAWLFSKYLQPLAVMAVIPFATVGAVLGHWVMGYDLTFLSIIGLVALAGIVVNDSLIYVEFFNARRAAGEPIHEALLQAGAARLRAIFLTTVTTVLGLTPLILETSFQARFLIPMAISIAGGLIVATVLILGVLPCLLLILNDLTRIGRRAWHGPRVGEA</sequence>
<feature type="transmembrane region" description="Helical" evidence="1">
    <location>
        <begin position="482"/>
        <end position="505"/>
    </location>
</feature>
<feature type="transmembrane region" description="Helical" evidence="1">
    <location>
        <begin position="357"/>
        <end position="377"/>
    </location>
</feature>
<dbReference type="PANTHER" id="PTHR32063">
    <property type="match status" value="1"/>
</dbReference>
<dbReference type="Gene3D" id="3.30.70.1440">
    <property type="entry name" value="Multidrug efflux transporter AcrB pore domain"/>
    <property type="match status" value="1"/>
</dbReference>
<evidence type="ECO:0000313" key="3">
    <source>
        <dbReference type="Proteomes" id="UP000007881"/>
    </source>
</evidence>
<feature type="transmembrane region" description="Helical" evidence="1">
    <location>
        <begin position="450"/>
        <end position="470"/>
    </location>
</feature>
<organism evidence="2 3">
    <name type="scientific">Phycisphaera mikurensis (strain NBRC 102666 / KCTC 22515 / FYK2301M01)</name>
    <dbReference type="NCBI Taxonomy" id="1142394"/>
    <lineage>
        <taxon>Bacteria</taxon>
        <taxon>Pseudomonadati</taxon>
        <taxon>Planctomycetota</taxon>
        <taxon>Phycisphaerae</taxon>
        <taxon>Phycisphaerales</taxon>
        <taxon>Phycisphaeraceae</taxon>
        <taxon>Phycisphaera</taxon>
    </lineage>
</organism>
<dbReference type="KEGG" id="phm:PSMK_30710"/>
<dbReference type="SUPFAM" id="SSF82693">
    <property type="entry name" value="Multidrug efflux transporter AcrB pore domain, PN1, PN2, PC1 and PC2 subdomains"/>
    <property type="match status" value="3"/>
</dbReference>
<keyword evidence="1" id="KW-0812">Transmembrane</keyword>
<feature type="transmembrane region" description="Helical" evidence="1">
    <location>
        <begin position="383"/>
        <end position="402"/>
    </location>
</feature>
<dbReference type="Pfam" id="PF00873">
    <property type="entry name" value="ACR_tran"/>
    <property type="match status" value="2"/>
</dbReference>
<dbReference type="SUPFAM" id="SSF82714">
    <property type="entry name" value="Multidrug efflux transporter AcrB TolC docking domain, DN and DC subdomains"/>
    <property type="match status" value="2"/>
</dbReference>
<feature type="transmembrane region" description="Helical" evidence="1">
    <location>
        <begin position="904"/>
        <end position="923"/>
    </location>
</feature>
<dbReference type="InterPro" id="IPR001036">
    <property type="entry name" value="Acrflvin-R"/>
</dbReference>
<dbReference type="SUPFAM" id="SSF82866">
    <property type="entry name" value="Multidrug efflux transporter AcrB transmembrane domain"/>
    <property type="match status" value="2"/>
</dbReference>
<dbReference type="Proteomes" id="UP000007881">
    <property type="component" value="Chromosome"/>
</dbReference>
<dbReference type="HOGENOM" id="CLU_002755_1_2_0"/>
<dbReference type="PANTHER" id="PTHR32063:SF33">
    <property type="entry name" value="RND SUPERFAMILY EFFLUX PUMP PERMEASE COMPONENT"/>
    <property type="match status" value="1"/>
</dbReference>
<dbReference type="eggNOG" id="COG0841">
    <property type="taxonomic scope" value="Bacteria"/>
</dbReference>
<gene>
    <name evidence="2" type="ordered locus">PSMK_30710</name>
</gene>
<dbReference type="Gene3D" id="3.30.2090.10">
    <property type="entry name" value="Multidrug efflux transporter AcrB TolC docking domain, DN and DC subdomains"/>
    <property type="match status" value="2"/>
</dbReference>
<reference evidence="2 3" key="1">
    <citation type="submission" date="2012-02" db="EMBL/GenBank/DDBJ databases">
        <title>Complete genome sequence of Phycisphaera mikurensis NBRC 102666.</title>
        <authorList>
            <person name="Ankai A."/>
            <person name="Hosoyama A."/>
            <person name="Terui Y."/>
            <person name="Sekine M."/>
            <person name="Fukai R."/>
            <person name="Kato Y."/>
            <person name="Nakamura S."/>
            <person name="Yamada-Narita S."/>
            <person name="Kawakoshi A."/>
            <person name="Fukunaga Y."/>
            <person name="Yamazaki S."/>
            <person name="Fujita N."/>
        </authorList>
    </citation>
    <scope>NUCLEOTIDE SEQUENCE [LARGE SCALE GENOMIC DNA]</scope>
    <source>
        <strain evidence="3">NBRC 102666 / KCTC 22515 / FYK2301M01</strain>
    </source>
</reference>
<dbReference type="Gene3D" id="1.20.1640.10">
    <property type="entry name" value="Multidrug efflux transporter AcrB transmembrane domain"/>
    <property type="match status" value="3"/>
</dbReference>
<dbReference type="OrthoDB" id="9806532at2"/>
<feature type="transmembrane region" description="Helical" evidence="1">
    <location>
        <begin position="1033"/>
        <end position="1059"/>
    </location>
</feature>
<dbReference type="STRING" id="1142394.PSMK_30710"/>
<dbReference type="AlphaFoldDB" id="I0IIZ2"/>
<evidence type="ECO:0000313" key="2">
    <source>
        <dbReference type="EMBL" id="BAM05230.1"/>
    </source>
</evidence>
<feature type="transmembrane region" description="Helical" evidence="1">
    <location>
        <begin position="12"/>
        <end position="32"/>
    </location>
</feature>
<name>I0IIZ2_PHYMF</name>
<keyword evidence="1" id="KW-1133">Transmembrane helix</keyword>
<dbReference type="GO" id="GO:0042910">
    <property type="term" value="F:xenobiotic transmembrane transporter activity"/>
    <property type="evidence" value="ECO:0007669"/>
    <property type="project" value="TreeGrafter"/>
</dbReference>
<dbReference type="PRINTS" id="PR00702">
    <property type="entry name" value="ACRIFLAVINRP"/>
</dbReference>
<keyword evidence="3" id="KW-1185">Reference proteome</keyword>
<dbReference type="EMBL" id="AP012338">
    <property type="protein sequence ID" value="BAM05230.1"/>
    <property type="molecule type" value="Genomic_DNA"/>
</dbReference>
<feature type="transmembrane region" description="Helical" evidence="1">
    <location>
        <begin position="956"/>
        <end position="979"/>
    </location>
</feature>
<accession>I0IIZ2</accession>
<dbReference type="GO" id="GO:0005886">
    <property type="term" value="C:plasma membrane"/>
    <property type="evidence" value="ECO:0007669"/>
    <property type="project" value="TreeGrafter"/>
</dbReference>
<dbReference type="Gene3D" id="3.30.70.1430">
    <property type="entry name" value="Multidrug efflux transporter AcrB pore domain"/>
    <property type="match status" value="2"/>
</dbReference>
<proteinExistence type="predicted"/>
<protein>
    <submittedName>
        <fullName evidence="2">Putative efflux system inner membrane protein</fullName>
    </submittedName>
</protein>